<evidence type="ECO:0000256" key="6">
    <source>
        <dbReference type="ARBA" id="ARBA00022576"/>
    </source>
</evidence>
<dbReference type="Gene3D" id="3.30.470.10">
    <property type="match status" value="1"/>
</dbReference>
<dbReference type="RefSeq" id="WP_038151443.1">
    <property type="nucleotide sequence ID" value="NZ_JRNT01000006.1"/>
</dbReference>
<dbReference type="GO" id="GO:0047810">
    <property type="term" value="F:D-alanine-2-oxoglutarate aminotransferase activity"/>
    <property type="evidence" value="ECO:0007669"/>
    <property type="project" value="UniProtKB-EC"/>
</dbReference>
<dbReference type="NCBIfam" id="TIGR01121">
    <property type="entry name" value="D_amino_aminoT"/>
    <property type="match status" value="1"/>
</dbReference>
<comment type="caution">
    <text evidence="13">The sequence shown here is derived from an EMBL/GenBank/DDBJ whole genome shotgun (WGS) entry which is preliminary data.</text>
</comment>
<dbReference type="PANTHER" id="PTHR42743:SF10">
    <property type="entry name" value="D-ALANINE AMINOTRANSFERASE"/>
    <property type="match status" value="1"/>
</dbReference>
<reference evidence="13 14" key="1">
    <citation type="submission" date="2014-07" db="EMBL/GenBank/DDBJ databases">
        <authorList>
            <person name="McCorrison J."/>
            <person name="Sanka R."/>
            <person name="Torralba M."/>
            <person name="Gillis M."/>
            <person name="Haft D.H."/>
            <person name="Methe B."/>
            <person name="Sutton G."/>
            <person name="Nelson K.E."/>
        </authorList>
    </citation>
    <scope>NUCLEOTIDE SEQUENCE [LARGE SCALE GENOMIC DNA]</scope>
    <source>
        <strain evidence="13 14">DNF00314</strain>
    </source>
</reference>
<dbReference type="Pfam" id="PF01063">
    <property type="entry name" value="Aminotran_4"/>
    <property type="match status" value="1"/>
</dbReference>
<evidence type="ECO:0000256" key="9">
    <source>
        <dbReference type="ARBA" id="ARBA00047911"/>
    </source>
</evidence>
<evidence type="ECO:0000256" key="4">
    <source>
        <dbReference type="ARBA" id="ARBA00012874"/>
    </source>
</evidence>
<dbReference type="EMBL" id="JRNT01000006">
    <property type="protein sequence ID" value="KGF47869.1"/>
    <property type="molecule type" value="Genomic_DNA"/>
</dbReference>
<dbReference type="InterPro" id="IPR036038">
    <property type="entry name" value="Aminotransferase-like"/>
</dbReference>
<evidence type="ECO:0000256" key="11">
    <source>
        <dbReference type="RuleBase" id="RU004516"/>
    </source>
</evidence>
<protein>
    <recommendedName>
        <fullName evidence="5 12">D-alanine aminotransferase</fullName>
        <ecNumber evidence="4 12">2.6.1.21</ecNumber>
    </recommendedName>
</protein>
<dbReference type="InterPro" id="IPR001544">
    <property type="entry name" value="Aminotrans_IV"/>
</dbReference>
<dbReference type="eggNOG" id="COG0115">
    <property type="taxonomic scope" value="Bacteria"/>
</dbReference>
<dbReference type="EC" id="2.6.1.21" evidence="4 12"/>
<dbReference type="InterPro" id="IPR005784">
    <property type="entry name" value="D_amino_transT"/>
</dbReference>
<sequence length="285" mass="32230">MKELTYFNGEFIEPGAKVVSVDDRGYCFGDGVYEVCRVVNGRCFALSYHQDRLYRSMREMDIPVRMTPDDLTELHEIMIEQSDITEGYIYLQITRGVAPRHHAYDRSKLEPQMLMYIRPLDLDTIAAYGKGVKAITLPDERWLHCSIKSLNLVPNILAQTKAEKKSAYSAILFRDNICTEGACSNVFAVKDGILYTYPANDLILKGITRQMIATRVAPSCGVTLIEKECDREFIEQADELFFTDTIGGVIPIVKLDRMQVGDGKPGPVTMRLRESLEKVMLEGLP</sequence>
<organism evidence="13 14">
    <name type="scientific">Veillonella montpellierensis DNF00314</name>
    <dbReference type="NCBI Taxonomy" id="1401067"/>
    <lineage>
        <taxon>Bacteria</taxon>
        <taxon>Bacillati</taxon>
        <taxon>Bacillota</taxon>
        <taxon>Negativicutes</taxon>
        <taxon>Veillonellales</taxon>
        <taxon>Veillonellaceae</taxon>
        <taxon>Veillonella</taxon>
    </lineage>
</organism>
<evidence type="ECO:0000256" key="3">
    <source>
        <dbReference type="ARBA" id="ARBA00011738"/>
    </source>
</evidence>
<dbReference type="FunFam" id="3.20.10.10:FF:000002">
    <property type="entry name" value="D-alanine aminotransferase"/>
    <property type="match status" value="1"/>
</dbReference>
<dbReference type="Gene3D" id="3.20.10.10">
    <property type="entry name" value="D-amino Acid Aminotransferase, subunit A, domain 2"/>
    <property type="match status" value="1"/>
</dbReference>
<dbReference type="GO" id="GO:0046394">
    <property type="term" value="P:carboxylic acid biosynthetic process"/>
    <property type="evidence" value="ECO:0007669"/>
    <property type="project" value="UniProtKB-ARBA"/>
</dbReference>
<dbReference type="GO" id="GO:0030170">
    <property type="term" value="F:pyridoxal phosphate binding"/>
    <property type="evidence" value="ECO:0007669"/>
    <property type="project" value="InterPro"/>
</dbReference>
<keyword evidence="14" id="KW-1185">Reference proteome</keyword>
<dbReference type="GO" id="GO:0046416">
    <property type="term" value="P:D-amino acid metabolic process"/>
    <property type="evidence" value="ECO:0007669"/>
    <property type="project" value="InterPro"/>
</dbReference>
<keyword evidence="7 13" id="KW-0808">Transferase</keyword>
<gene>
    <name evidence="13" type="ORF">HMPREF0872_01900</name>
</gene>
<dbReference type="AlphaFoldDB" id="A0A096CRC1"/>
<dbReference type="InterPro" id="IPR018300">
    <property type="entry name" value="Aminotrans_IV_CS"/>
</dbReference>
<evidence type="ECO:0000313" key="14">
    <source>
        <dbReference type="Proteomes" id="UP000029628"/>
    </source>
</evidence>
<evidence type="ECO:0000256" key="1">
    <source>
        <dbReference type="ARBA" id="ARBA00001933"/>
    </source>
</evidence>
<dbReference type="SUPFAM" id="SSF56752">
    <property type="entry name" value="D-aminoacid aminotransferase-like PLP-dependent enzymes"/>
    <property type="match status" value="1"/>
</dbReference>
<dbReference type="GO" id="GO:0005829">
    <property type="term" value="C:cytosol"/>
    <property type="evidence" value="ECO:0007669"/>
    <property type="project" value="TreeGrafter"/>
</dbReference>
<dbReference type="PROSITE" id="PS00770">
    <property type="entry name" value="AA_TRANSFER_CLASS_4"/>
    <property type="match status" value="1"/>
</dbReference>
<dbReference type="InterPro" id="IPR043131">
    <property type="entry name" value="BCAT-like_N"/>
</dbReference>
<comment type="subunit">
    <text evidence="3">Homodimer.</text>
</comment>
<evidence type="ECO:0000256" key="2">
    <source>
        <dbReference type="ARBA" id="ARBA00009320"/>
    </source>
</evidence>
<evidence type="ECO:0000256" key="10">
    <source>
        <dbReference type="RuleBase" id="RU004106"/>
    </source>
</evidence>
<dbReference type="InterPro" id="IPR050571">
    <property type="entry name" value="Class-IV_PLP-Dep_Aminotrnsfr"/>
</dbReference>
<keyword evidence="8 11" id="KW-0663">Pyridoxal phosphate</keyword>
<dbReference type="GO" id="GO:0008652">
    <property type="term" value="P:amino acid biosynthetic process"/>
    <property type="evidence" value="ECO:0007669"/>
    <property type="project" value="UniProtKB-ARBA"/>
</dbReference>
<evidence type="ECO:0000256" key="12">
    <source>
        <dbReference type="RuleBase" id="RU004520"/>
    </source>
</evidence>
<dbReference type="InterPro" id="IPR043132">
    <property type="entry name" value="BCAT-like_C"/>
</dbReference>
<name>A0A096CRC1_9FIRM</name>
<evidence type="ECO:0000256" key="5">
    <source>
        <dbReference type="ARBA" id="ARBA00021779"/>
    </source>
</evidence>
<comment type="function">
    <text evidence="12">Acts on the D-isomers of alanine, leucine, aspartate, glutamate, aminobutyrate, norvaline and asparagine. The enzyme transfers an amino group from a substrate D-amino acid to the pyridoxal phosphate cofactor to form pyridoxamine and an alpha-keto acid in the first half-reaction.</text>
</comment>
<evidence type="ECO:0000256" key="8">
    <source>
        <dbReference type="ARBA" id="ARBA00022898"/>
    </source>
</evidence>
<comment type="catalytic activity">
    <reaction evidence="9 12">
        <text>D-alanine + 2-oxoglutarate = D-glutamate + pyruvate</text>
        <dbReference type="Rhea" id="RHEA:15869"/>
        <dbReference type="ChEBI" id="CHEBI:15361"/>
        <dbReference type="ChEBI" id="CHEBI:16810"/>
        <dbReference type="ChEBI" id="CHEBI:29986"/>
        <dbReference type="ChEBI" id="CHEBI:57416"/>
        <dbReference type="EC" id="2.6.1.21"/>
    </reaction>
</comment>
<evidence type="ECO:0000256" key="7">
    <source>
        <dbReference type="ARBA" id="ARBA00022679"/>
    </source>
</evidence>
<comment type="similarity">
    <text evidence="2 10">Belongs to the class-IV pyridoxal-phosphate-dependent aminotransferase family.</text>
</comment>
<evidence type="ECO:0000313" key="13">
    <source>
        <dbReference type="EMBL" id="KGF47869.1"/>
    </source>
</evidence>
<comment type="cofactor">
    <cofactor evidence="1 11">
        <name>pyridoxal 5'-phosphate</name>
        <dbReference type="ChEBI" id="CHEBI:597326"/>
    </cofactor>
</comment>
<dbReference type="Proteomes" id="UP000029628">
    <property type="component" value="Unassembled WGS sequence"/>
</dbReference>
<keyword evidence="6 13" id="KW-0032">Aminotransferase</keyword>
<dbReference type="PANTHER" id="PTHR42743">
    <property type="entry name" value="AMINO-ACID AMINOTRANSFERASE"/>
    <property type="match status" value="1"/>
</dbReference>
<accession>A0A096CRC1</accession>
<proteinExistence type="inferred from homology"/>